<evidence type="ECO:0000256" key="1">
    <source>
        <dbReference type="PROSITE-ProRule" id="PRU00221"/>
    </source>
</evidence>
<dbReference type="AlphaFoldDB" id="D8QVD7"/>
<organism evidence="4">
    <name type="scientific">Selaginella moellendorffii</name>
    <name type="common">Spikemoss</name>
    <dbReference type="NCBI Taxonomy" id="88036"/>
    <lineage>
        <taxon>Eukaryota</taxon>
        <taxon>Viridiplantae</taxon>
        <taxon>Streptophyta</taxon>
        <taxon>Embryophyta</taxon>
        <taxon>Tracheophyta</taxon>
        <taxon>Lycopodiopsida</taxon>
        <taxon>Selaginellales</taxon>
        <taxon>Selaginellaceae</taxon>
        <taxon>Selaginella</taxon>
    </lineage>
</organism>
<dbReference type="InterPro" id="IPR011047">
    <property type="entry name" value="Quinoprotein_ADH-like_sf"/>
</dbReference>
<dbReference type="PANTHER" id="PTHR45290">
    <property type="entry name" value="OS03G0300300 PROTEIN"/>
    <property type="match status" value="1"/>
</dbReference>
<keyword evidence="4" id="KW-1185">Reference proteome</keyword>
<reference evidence="3 4" key="1">
    <citation type="journal article" date="2011" name="Science">
        <title>The Selaginella genome identifies genetic changes associated with the evolution of vascular plants.</title>
        <authorList>
            <person name="Banks J.A."/>
            <person name="Nishiyama T."/>
            <person name="Hasebe M."/>
            <person name="Bowman J.L."/>
            <person name="Gribskov M."/>
            <person name="dePamphilis C."/>
            <person name="Albert V.A."/>
            <person name="Aono N."/>
            <person name="Aoyama T."/>
            <person name="Ambrose B.A."/>
            <person name="Ashton N.W."/>
            <person name="Axtell M.J."/>
            <person name="Barker E."/>
            <person name="Barker M.S."/>
            <person name="Bennetzen J.L."/>
            <person name="Bonawitz N.D."/>
            <person name="Chapple C."/>
            <person name="Cheng C."/>
            <person name="Correa L.G."/>
            <person name="Dacre M."/>
            <person name="DeBarry J."/>
            <person name="Dreyer I."/>
            <person name="Elias M."/>
            <person name="Engstrom E.M."/>
            <person name="Estelle M."/>
            <person name="Feng L."/>
            <person name="Finet C."/>
            <person name="Floyd S.K."/>
            <person name="Frommer W.B."/>
            <person name="Fujita T."/>
            <person name="Gramzow L."/>
            <person name="Gutensohn M."/>
            <person name="Harholt J."/>
            <person name="Hattori M."/>
            <person name="Heyl A."/>
            <person name="Hirai T."/>
            <person name="Hiwatashi Y."/>
            <person name="Ishikawa M."/>
            <person name="Iwata M."/>
            <person name="Karol K.G."/>
            <person name="Koehler B."/>
            <person name="Kolukisaoglu U."/>
            <person name="Kubo M."/>
            <person name="Kurata T."/>
            <person name="Lalonde S."/>
            <person name="Li K."/>
            <person name="Li Y."/>
            <person name="Litt A."/>
            <person name="Lyons E."/>
            <person name="Manning G."/>
            <person name="Maruyama T."/>
            <person name="Michael T.P."/>
            <person name="Mikami K."/>
            <person name="Miyazaki S."/>
            <person name="Morinaga S."/>
            <person name="Murata T."/>
            <person name="Mueller-Roeber B."/>
            <person name="Nelson D.R."/>
            <person name="Obara M."/>
            <person name="Oguri Y."/>
            <person name="Olmstead R.G."/>
            <person name="Onodera N."/>
            <person name="Petersen B.L."/>
            <person name="Pils B."/>
            <person name="Prigge M."/>
            <person name="Rensing S.A."/>
            <person name="Riano-Pachon D.M."/>
            <person name="Roberts A.W."/>
            <person name="Sato Y."/>
            <person name="Scheller H.V."/>
            <person name="Schulz B."/>
            <person name="Schulz C."/>
            <person name="Shakirov E.V."/>
            <person name="Shibagaki N."/>
            <person name="Shinohara N."/>
            <person name="Shippen D.E."/>
            <person name="Soerensen I."/>
            <person name="Sotooka R."/>
            <person name="Sugimoto N."/>
            <person name="Sugita M."/>
            <person name="Sumikawa N."/>
            <person name="Tanurdzic M."/>
            <person name="Theissen G."/>
            <person name="Ulvskov P."/>
            <person name="Wakazuki S."/>
            <person name="Weng J.K."/>
            <person name="Willats W.W."/>
            <person name="Wipf D."/>
            <person name="Wolf P.G."/>
            <person name="Yang L."/>
            <person name="Zimmer A.D."/>
            <person name="Zhu Q."/>
            <person name="Mitros T."/>
            <person name="Hellsten U."/>
            <person name="Loque D."/>
            <person name="Otillar R."/>
            <person name="Salamov A."/>
            <person name="Schmutz J."/>
            <person name="Shapiro H."/>
            <person name="Lindquist E."/>
            <person name="Lucas S."/>
            <person name="Rokhsar D."/>
            <person name="Grigoriev I.V."/>
        </authorList>
    </citation>
    <scope>NUCLEOTIDE SEQUENCE [LARGE SCALE GENOMIC DNA]</scope>
</reference>
<evidence type="ECO:0000313" key="3">
    <source>
        <dbReference type="EMBL" id="EFJ36438.1"/>
    </source>
</evidence>
<sequence length="617" mass="66492">MVLAAFSPRGDQFAIGAGDGRLKTWDVASGHVCAEFSEIAASSSQALDGHLALNYKSLAWGASSKKKKKKASLIVLGTGGGDVLAWDPILGELTWRTNDCNTGGVTSVCFAKNQGSLFSAGIDGIVCELEVASGKILSTLQCSKSSITNISSSPDASLLLVAANELRLFDMRTRKRLRKFTGHASSVNVTVFTEDGRYVLSAAVGDRNIAVWDTNEVGKEAKVALAMEHPAVALDSWGFEKDGTERKILAVSETGEAYIWSGLSLEELGKAEPVRVRVGSKNSGKASKQSILLGRLVGAGSVVVARGTTVRPSFETVALPEEGVVVLPPSEQGNLLLSQSEPTIKRGGHDAVTVLGADNAADASLPKPRIEAGDVKKRKRREANVASEAEPSQGSSYVFAALEDKADGATPMEEDKDEQTMEERLMALGLVEDKRTEGNAFENAEVVPPKSDSLEVLFTQAMRSDDKSLIEQCLCVSDTKVITNTVRSLSPKDACTLLRLAISRLEESLRETNMFQVVESRLHIFRPLLALSGRLDLIVAKIKANETSKSVEQAEVATAVYEEDEEEDSDQEVEDAMADEDEDEDEEEEEEERMDEDKPHLENGGSFSDDESDQSND</sequence>
<dbReference type="KEGG" id="smo:SELMODRAFT_404454"/>
<dbReference type="Gene3D" id="2.130.10.10">
    <property type="entry name" value="YVTN repeat-like/Quinoprotein amine dehydrogenase"/>
    <property type="match status" value="1"/>
</dbReference>
<evidence type="ECO:0000256" key="2">
    <source>
        <dbReference type="SAM" id="MobiDB-lite"/>
    </source>
</evidence>
<dbReference type="STRING" id="88036.D8QVD7"/>
<dbReference type="PANTHER" id="PTHR45290:SF1">
    <property type="entry name" value="OS03G0300300 PROTEIN"/>
    <property type="match status" value="1"/>
</dbReference>
<dbReference type="Gramene" id="EFJ36438">
    <property type="protein sequence ID" value="EFJ36438"/>
    <property type="gene ID" value="SELMODRAFT_404454"/>
</dbReference>
<dbReference type="FunCoup" id="D8QVD7">
    <property type="interactions" value="3735"/>
</dbReference>
<dbReference type="InParanoid" id="D8QVD7"/>
<dbReference type="SMART" id="SM00320">
    <property type="entry name" value="WD40"/>
    <property type="match status" value="3"/>
</dbReference>
<feature type="region of interest" description="Disordered" evidence="2">
    <location>
        <begin position="364"/>
        <end position="394"/>
    </location>
</feature>
<dbReference type="Pfam" id="PF00400">
    <property type="entry name" value="WD40"/>
    <property type="match status" value="1"/>
</dbReference>
<evidence type="ECO:0000313" key="4">
    <source>
        <dbReference type="Proteomes" id="UP000001514"/>
    </source>
</evidence>
<feature type="compositionally biased region" description="Acidic residues" evidence="2">
    <location>
        <begin position="608"/>
        <end position="617"/>
    </location>
</feature>
<gene>
    <name evidence="3" type="ORF">SELMODRAFT_404454</name>
</gene>
<accession>D8QVD7</accession>
<feature type="repeat" description="WD" evidence="1">
    <location>
        <begin position="1"/>
        <end position="35"/>
    </location>
</feature>
<dbReference type="eggNOG" id="KOG4547">
    <property type="taxonomic scope" value="Eukaryota"/>
</dbReference>
<dbReference type="InterPro" id="IPR015943">
    <property type="entry name" value="WD40/YVTN_repeat-like_dom_sf"/>
</dbReference>
<dbReference type="SUPFAM" id="SSF50998">
    <property type="entry name" value="Quinoprotein alcohol dehydrogenase-like"/>
    <property type="match status" value="1"/>
</dbReference>
<keyword evidence="1" id="KW-0853">WD repeat</keyword>
<dbReference type="InterPro" id="IPR001680">
    <property type="entry name" value="WD40_rpt"/>
</dbReference>
<dbReference type="HOGENOM" id="CLU_020516_0_1_1"/>
<protein>
    <submittedName>
        <fullName evidence="3">Uncharacterized protein</fullName>
    </submittedName>
</protein>
<proteinExistence type="predicted"/>
<dbReference type="OMA" id="LISTMCA"/>
<feature type="repeat" description="WD" evidence="1">
    <location>
        <begin position="180"/>
        <end position="213"/>
    </location>
</feature>
<dbReference type="Proteomes" id="UP000001514">
    <property type="component" value="Unassembled WGS sequence"/>
</dbReference>
<dbReference type="EMBL" id="GL377567">
    <property type="protein sequence ID" value="EFJ36438.1"/>
    <property type="molecule type" value="Genomic_DNA"/>
</dbReference>
<feature type="compositionally biased region" description="Acidic residues" evidence="2">
    <location>
        <begin position="561"/>
        <end position="594"/>
    </location>
</feature>
<feature type="region of interest" description="Disordered" evidence="2">
    <location>
        <begin position="559"/>
        <end position="617"/>
    </location>
</feature>
<dbReference type="PROSITE" id="PS50082">
    <property type="entry name" value="WD_REPEATS_2"/>
    <property type="match status" value="2"/>
</dbReference>
<name>D8QVD7_SELML</name>